<sequence>MEIAQRIRVEDLAPGMYVVDLGVSWAYHPFLHNQFRLDRAAIERIRELGIEEVVVLPPERPEGEGSEPLAPDGADASPAQEGIDSRLVTMEARSIVSRLLREVRAGRAVDRASVDAVVSRLNDALGAHQDSLLALGRIRSRDGYTYQHSVNVGVLLMAFGRYLNLDPARLHELGVAGLFHDVGKAFVPLEILTKPGRLTESEYEIVKLHALKGANWLRGLEDASELMVRIAERHHERLDGAGYPHGLQGEALGLEERMAMIVDVYDALTAIRPYHKGYAPVEALRIITQEIGQAFDRELVYEFIRCIGVYPPGTLVRLSDGYLAVVLEANHTAPGYPRVRVVHDARRNRHLRRYEDRDLADGRVSVEGHEDPGRWFFRPEDCLAGPAPAPPH</sequence>
<dbReference type="PROSITE" id="PS51832">
    <property type="entry name" value="HD_GYP"/>
    <property type="match status" value="1"/>
</dbReference>
<dbReference type="SMART" id="SM00471">
    <property type="entry name" value="HDc"/>
    <property type="match status" value="1"/>
</dbReference>
<feature type="domain" description="HD-GYP" evidence="2">
    <location>
        <begin position="121"/>
        <end position="319"/>
    </location>
</feature>
<evidence type="ECO:0000313" key="4">
    <source>
        <dbReference type="Proteomes" id="UP000738126"/>
    </source>
</evidence>
<dbReference type="Gene3D" id="1.10.3210.10">
    <property type="entry name" value="Hypothetical protein af1432"/>
    <property type="match status" value="1"/>
</dbReference>
<dbReference type="Pfam" id="PF13487">
    <property type="entry name" value="HD_5"/>
    <property type="match status" value="1"/>
</dbReference>
<dbReference type="InterPro" id="IPR021812">
    <property type="entry name" value="DUF3391"/>
</dbReference>
<comment type="caution">
    <text evidence="3">The sequence shown here is derived from an EMBL/GenBank/DDBJ whole genome shotgun (WGS) entry which is preliminary data.</text>
</comment>
<dbReference type="EMBL" id="NRSH01000093">
    <property type="protein sequence ID" value="MBK1727054.1"/>
    <property type="molecule type" value="Genomic_DNA"/>
</dbReference>
<reference evidence="3 4" key="1">
    <citation type="journal article" date="2020" name="Microorganisms">
        <title>Osmotic Adaptation and Compatible Solute Biosynthesis of Phototrophic Bacteria as Revealed from Genome Analyses.</title>
        <authorList>
            <person name="Imhoff J.F."/>
            <person name="Rahn T."/>
            <person name="Kunzel S."/>
            <person name="Keller A."/>
            <person name="Neulinger S.C."/>
        </authorList>
    </citation>
    <scope>NUCLEOTIDE SEQUENCE [LARGE SCALE GENOMIC DNA]</scope>
    <source>
        <strain evidence="3 4">DSM 15116</strain>
    </source>
</reference>
<evidence type="ECO:0000259" key="2">
    <source>
        <dbReference type="PROSITE" id="PS51832"/>
    </source>
</evidence>
<accession>A0ABS1E754</accession>
<dbReference type="Pfam" id="PF11871">
    <property type="entry name" value="DUF3391"/>
    <property type="match status" value="1"/>
</dbReference>
<feature type="region of interest" description="Disordered" evidence="1">
    <location>
        <begin position="57"/>
        <end position="80"/>
    </location>
</feature>
<dbReference type="Proteomes" id="UP000738126">
    <property type="component" value="Unassembled WGS sequence"/>
</dbReference>
<gene>
    <name evidence="3" type="ORF">CKO13_08470</name>
</gene>
<dbReference type="CDD" id="cd00077">
    <property type="entry name" value="HDc"/>
    <property type="match status" value="1"/>
</dbReference>
<evidence type="ECO:0000313" key="3">
    <source>
        <dbReference type="EMBL" id="MBK1727054.1"/>
    </source>
</evidence>
<dbReference type="SUPFAM" id="SSF109604">
    <property type="entry name" value="HD-domain/PDEase-like"/>
    <property type="match status" value="1"/>
</dbReference>
<dbReference type="InterPro" id="IPR037522">
    <property type="entry name" value="HD_GYP_dom"/>
</dbReference>
<dbReference type="PANTHER" id="PTHR43155:SF2">
    <property type="entry name" value="CYCLIC DI-GMP PHOSPHODIESTERASE PA4108"/>
    <property type="match status" value="1"/>
</dbReference>
<name>A0ABS1E754_9GAMM</name>
<dbReference type="PANTHER" id="PTHR43155">
    <property type="entry name" value="CYCLIC DI-GMP PHOSPHODIESTERASE PA4108-RELATED"/>
    <property type="match status" value="1"/>
</dbReference>
<protein>
    <recommendedName>
        <fullName evidence="2">HD-GYP domain-containing protein</fullName>
    </recommendedName>
</protein>
<proteinExistence type="predicted"/>
<dbReference type="InterPro" id="IPR003607">
    <property type="entry name" value="HD/PDEase_dom"/>
</dbReference>
<dbReference type="RefSeq" id="WP_200259541.1">
    <property type="nucleotide sequence ID" value="NZ_NRSH01000093.1"/>
</dbReference>
<keyword evidence="4" id="KW-1185">Reference proteome</keyword>
<evidence type="ECO:0000256" key="1">
    <source>
        <dbReference type="SAM" id="MobiDB-lite"/>
    </source>
</evidence>
<organism evidence="3 4">
    <name type="scientific">Halorhodospira neutriphila</name>
    <dbReference type="NCBI Taxonomy" id="168379"/>
    <lineage>
        <taxon>Bacteria</taxon>
        <taxon>Pseudomonadati</taxon>
        <taxon>Pseudomonadota</taxon>
        <taxon>Gammaproteobacteria</taxon>
        <taxon>Chromatiales</taxon>
        <taxon>Ectothiorhodospiraceae</taxon>
        <taxon>Halorhodospira</taxon>
    </lineage>
</organism>